<name>A0A183LXV3_9TREM</name>
<proteinExistence type="predicted"/>
<gene>
    <name evidence="1" type="ORF">SMRZ_LOCUS8628</name>
</gene>
<organism evidence="1 2">
    <name type="scientific">Schistosoma margrebowiei</name>
    <dbReference type="NCBI Taxonomy" id="48269"/>
    <lineage>
        <taxon>Eukaryota</taxon>
        <taxon>Metazoa</taxon>
        <taxon>Spiralia</taxon>
        <taxon>Lophotrochozoa</taxon>
        <taxon>Platyhelminthes</taxon>
        <taxon>Trematoda</taxon>
        <taxon>Digenea</taxon>
        <taxon>Strigeidida</taxon>
        <taxon>Schistosomatoidea</taxon>
        <taxon>Schistosomatidae</taxon>
        <taxon>Schistosoma</taxon>
    </lineage>
</organism>
<keyword evidence="2" id="KW-1185">Reference proteome</keyword>
<reference evidence="1 2" key="1">
    <citation type="submission" date="2018-11" db="EMBL/GenBank/DDBJ databases">
        <authorList>
            <consortium name="Pathogen Informatics"/>
        </authorList>
    </citation>
    <scope>NUCLEOTIDE SEQUENCE [LARGE SCALE GENOMIC DNA]</scope>
    <source>
        <strain evidence="1 2">Zambia</strain>
    </source>
</reference>
<dbReference type="AlphaFoldDB" id="A0A183LXV3"/>
<accession>A0A183LXV3</accession>
<evidence type="ECO:0000313" key="1">
    <source>
        <dbReference type="EMBL" id="VDO82452.1"/>
    </source>
</evidence>
<sequence>MILMVIRIVLNASVSILMKNMWLISFLIDVKLRDAAVRDFHQLSFALHVTSTGMSIKQFLKLKWNANLKDVQLVSLDKWSRLLDVILSYVHGPDYVVRELYYGYTKPN</sequence>
<dbReference type="EMBL" id="UZAI01003813">
    <property type="protein sequence ID" value="VDO82452.1"/>
    <property type="molecule type" value="Genomic_DNA"/>
</dbReference>
<dbReference type="Proteomes" id="UP000277204">
    <property type="component" value="Unassembled WGS sequence"/>
</dbReference>
<protein>
    <submittedName>
        <fullName evidence="1">Uncharacterized protein</fullName>
    </submittedName>
</protein>
<evidence type="ECO:0000313" key="2">
    <source>
        <dbReference type="Proteomes" id="UP000277204"/>
    </source>
</evidence>